<organism evidence="3 4">
    <name type="scientific">Streptomyces amakusaensis</name>
    <dbReference type="NCBI Taxonomy" id="67271"/>
    <lineage>
        <taxon>Bacteria</taxon>
        <taxon>Bacillati</taxon>
        <taxon>Actinomycetota</taxon>
        <taxon>Actinomycetes</taxon>
        <taxon>Kitasatosporales</taxon>
        <taxon>Streptomycetaceae</taxon>
        <taxon>Streptomyces</taxon>
    </lineage>
</organism>
<keyword evidence="4" id="KW-1185">Reference proteome</keyword>
<keyword evidence="2" id="KW-0812">Transmembrane</keyword>
<dbReference type="Proteomes" id="UP001596160">
    <property type="component" value="Unassembled WGS sequence"/>
</dbReference>
<feature type="transmembrane region" description="Helical" evidence="2">
    <location>
        <begin position="151"/>
        <end position="171"/>
    </location>
</feature>
<sequence>MRLPSQPTPSGAAPPAPADSSRSSSEATRLLCGGVYLDRAFQRGVVKELVERGERSVAPSGGVDATAVLAHALRASRLEYRTGRWIVLLWGLFLLVETAESDFGRMAEWSLSEAYGVRLTQESLHLPGIVTFFLDPPFIPIGPPVSEPGSFAWVLSYAVLSLLLWLINSMAGHGSGMYSRKFLTFTPRGTFTLRFIGPVGLLYAYWVSALAAVWNNSAHWAAVVFPLLLSIPVWAHRRAVERVVCEQLGRTVFPTRPREEISGPAWLRRIGRSIDREQRSSIILYDPDSPFAGLGQAMEPWSMVIGLDPEPGAEPLPLTTAEVLDSVKRELDALTRSPVSSASPASRSRIRDMEIDEVVYLPAGPPRDEVDHGEDAAAKQLSESIGEGGEARRHFLRIRVGSSELQMVSVLVGVQTEGETLAVEFVPHVLGPLKPHFGRVDDLVGEGRDFPALSVGRALLVAPAAGVPAVLSVLASAARAATTMRLRLKHGGTRAVVPSEGAVTSVREIAASQQESLLRDLDANRTLKTIQDRVATGVLRTMKAKGYRTGQLEQQVVQVSNGGIYITSMQGGAVASGSGARARGTRAMGAGSSSLRSGRGVKAAFRSNR</sequence>
<dbReference type="EMBL" id="JBHSKP010000006">
    <property type="protein sequence ID" value="MFC5152636.1"/>
    <property type="molecule type" value="Genomic_DNA"/>
</dbReference>
<feature type="compositionally biased region" description="Low complexity" evidence="1">
    <location>
        <begin position="584"/>
        <end position="600"/>
    </location>
</feature>
<feature type="compositionally biased region" description="Low complexity" evidence="1">
    <location>
        <begin position="1"/>
        <end position="11"/>
    </location>
</feature>
<feature type="transmembrane region" description="Helical" evidence="2">
    <location>
        <begin position="191"/>
        <end position="212"/>
    </location>
</feature>
<feature type="transmembrane region" description="Helical" evidence="2">
    <location>
        <begin position="218"/>
        <end position="235"/>
    </location>
</feature>
<comment type="caution">
    <text evidence="3">The sequence shown here is derived from an EMBL/GenBank/DDBJ whole genome shotgun (WGS) entry which is preliminary data.</text>
</comment>
<protein>
    <submittedName>
        <fullName evidence="3">Uncharacterized protein</fullName>
    </submittedName>
</protein>
<evidence type="ECO:0000256" key="1">
    <source>
        <dbReference type="SAM" id="MobiDB-lite"/>
    </source>
</evidence>
<reference evidence="4" key="1">
    <citation type="journal article" date="2019" name="Int. J. Syst. Evol. Microbiol.">
        <title>The Global Catalogue of Microorganisms (GCM) 10K type strain sequencing project: providing services to taxonomists for standard genome sequencing and annotation.</title>
        <authorList>
            <consortium name="The Broad Institute Genomics Platform"/>
            <consortium name="The Broad Institute Genome Sequencing Center for Infectious Disease"/>
            <person name="Wu L."/>
            <person name="Ma J."/>
        </authorList>
    </citation>
    <scope>NUCLEOTIDE SEQUENCE [LARGE SCALE GENOMIC DNA]</scope>
    <source>
        <strain evidence="4">PCU 266</strain>
    </source>
</reference>
<feature type="region of interest" description="Disordered" evidence="1">
    <location>
        <begin position="584"/>
        <end position="609"/>
    </location>
</feature>
<name>A0ABW0AFT5_9ACTN</name>
<evidence type="ECO:0000313" key="4">
    <source>
        <dbReference type="Proteomes" id="UP001596160"/>
    </source>
</evidence>
<proteinExistence type="predicted"/>
<feature type="region of interest" description="Disordered" evidence="1">
    <location>
        <begin position="1"/>
        <end position="25"/>
    </location>
</feature>
<gene>
    <name evidence="3" type="ORF">ACFPRH_12900</name>
</gene>
<keyword evidence="2" id="KW-0472">Membrane</keyword>
<keyword evidence="2" id="KW-1133">Transmembrane helix</keyword>
<dbReference type="RefSeq" id="WP_344477930.1">
    <property type="nucleotide sequence ID" value="NZ_BAAASB010000009.1"/>
</dbReference>
<evidence type="ECO:0000256" key="2">
    <source>
        <dbReference type="SAM" id="Phobius"/>
    </source>
</evidence>
<accession>A0ABW0AFT5</accession>
<evidence type="ECO:0000313" key="3">
    <source>
        <dbReference type="EMBL" id="MFC5152636.1"/>
    </source>
</evidence>